<dbReference type="EMBL" id="BJWH01000009">
    <property type="protein sequence ID" value="GEL98548.1"/>
    <property type="molecule type" value="Genomic_DNA"/>
</dbReference>
<protein>
    <submittedName>
        <fullName evidence="1">Uncharacterized protein</fullName>
    </submittedName>
</protein>
<sequence>MSPHDDELVARITRALHSRDADQPDPAVVAARLQQALAHTPEATVTTLVRRGAKVAAAGAVISALAVGGAGAAAAANPYSGVARVVEEVAQTVGVEWSAMPDGYTREQYEAFWDAGYTIDDAWALADLWHLDITATKAQAGQLLLDGQAPPVAPGATGQEEVLVDVDQERYDAFWEAGYTVEDLEALEELWHTGPAETKARAGQLILDGEPLPLD</sequence>
<keyword evidence="2" id="KW-1185">Reference proteome</keyword>
<dbReference type="AlphaFoldDB" id="A0A511JKL3"/>
<dbReference type="OrthoDB" id="3292271at2"/>
<gene>
    <name evidence="1" type="ORF">CTE05_20950</name>
</gene>
<dbReference type="Proteomes" id="UP000321049">
    <property type="component" value="Unassembled WGS sequence"/>
</dbReference>
<dbReference type="RefSeq" id="WP_146846063.1">
    <property type="nucleotide sequence ID" value="NZ_BJWH01000009.1"/>
</dbReference>
<comment type="caution">
    <text evidence="1">The sequence shown here is derived from an EMBL/GenBank/DDBJ whole genome shotgun (WGS) entry which is preliminary data.</text>
</comment>
<name>A0A511JKL3_9CELL</name>
<evidence type="ECO:0000313" key="2">
    <source>
        <dbReference type="Proteomes" id="UP000321049"/>
    </source>
</evidence>
<organism evidence="1 2">
    <name type="scientific">Cellulomonas terrae</name>
    <dbReference type="NCBI Taxonomy" id="311234"/>
    <lineage>
        <taxon>Bacteria</taxon>
        <taxon>Bacillati</taxon>
        <taxon>Actinomycetota</taxon>
        <taxon>Actinomycetes</taxon>
        <taxon>Micrococcales</taxon>
        <taxon>Cellulomonadaceae</taxon>
        <taxon>Cellulomonas</taxon>
    </lineage>
</organism>
<reference evidence="1 2" key="1">
    <citation type="submission" date="2019-07" db="EMBL/GenBank/DDBJ databases">
        <title>Whole genome shotgun sequence of Cellulomonas terrae NBRC 100819.</title>
        <authorList>
            <person name="Hosoyama A."/>
            <person name="Uohara A."/>
            <person name="Ohji S."/>
            <person name="Ichikawa N."/>
        </authorList>
    </citation>
    <scope>NUCLEOTIDE SEQUENCE [LARGE SCALE GENOMIC DNA]</scope>
    <source>
        <strain evidence="1 2">NBRC 100819</strain>
    </source>
</reference>
<proteinExistence type="predicted"/>
<accession>A0A511JKL3</accession>
<evidence type="ECO:0000313" key="1">
    <source>
        <dbReference type="EMBL" id="GEL98548.1"/>
    </source>
</evidence>